<evidence type="ECO:0000256" key="1">
    <source>
        <dbReference type="SAM" id="MobiDB-lite"/>
    </source>
</evidence>
<dbReference type="RefSeq" id="WP_245472618.1">
    <property type="nucleotide sequence ID" value="NZ_CP030760.1"/>
</dbReference>
<evidence type="ECO:0000313" key="3">
    <source>
        <dbReference type="Proteomes" id="UP000251166"/>
    </source>
</evidence>
<dbReference type="AlphaFoldDB" id="A0A2Z4YNA2"/>
<organism evidence="2 3">
    <name type="scientific">Rhizobium leguminosarum</name>
    <dbReference type="NCBI Taxonomy" id="384"/>
    <lineage>
        <taxon>Bacteria</taxon>
        <taxon>Pseudomonadati</taxon>
        <taxon>Pseudomonadota</taxon>
        <taxon>Alphaproteobacteria</taxon>
        <taxon>Hyphomicrobiales</taxon>
        <taxon>Rhizobiaceae</taxon>
        <taxon>Rhizobium/Agrobacterium group</taxon>
        <taxon>Rhizobium</taxon>
    </lineage>
</organism>
<name>A0A2Z4YNA2_RHILE</name>
<accession>A0A2Z4YNA2</accession>
<evidence type="ECO:0008006" key="4">
    <source>
        <dbReference type="Google" id="ProtNLM"/>
    </source>
</evidence>
<sequence>MTQPAADKVRFKFVTQCPRDDGCGVFVLQMLTGKPYDQIAGMIDWGAQTNHYTTWKELRGVLTELGWQTGGLRKAENWGDVCGVAVVHVEGDHFILYDADNAVFYDPGQPDGPDLHSRLVPLNYLAVQSPENGVQVPGPEPGIHAGPDGPRR</sequence>
<protein>
    <recommendedName>
        <fullName evidence="4">Peptidase C39 domain-containing protein</fullName>
    </recommendedName>
</protein>
<dbReference type="Proteomes" id="UP000251166">
    <property type="component" value="Chromosome"/>
</dbReference>
<feature type="region of interest" description="Disordered" evidence="1">
    <location>
        <begin position="130"/>
        <end position="152"/>
    </location>
</feature>
<gene>
    <name evidence="2" type="ORF">DLJ82_4200</name>
</gene>
<reference evidence="2 3" key="1">
    <citation type="submission" date="2018-07" db="EMBL/GenBank/DDBJ databases">
        <title>Rhizobium leguminosarum strain:ATCC 14479 Genome sequencing and assembly.</title>
        <authorList>
            <person name="Chakraborty R."/>
        </authorList>
    </citation>
    <scope>NUCLEOTIDE SEQUENCE [LARGE SCALE GENOMIC DNA]</scope>
    <source>
        <strain evidence="2 3">ATCC 14479</strain>
    </source>
</reference>
<evidence type="ECO:0000313" key="2">
    <source>
        <dbReference type="EMBL" id="AXA41763.1"/>
    </source>
</evidence>
<proteinExistence type="predicted"/>
<dbReference type="EMBL" id="CP030760">
    <property type="protein sequence ID" value="AXA41763.1"/>
    <property type="molecule type" value="Genomic_DNA"/>
</dbReference>